<gene>
    <name evidence="1" type="ORF">DPEC_G00049990</name>
</gene>
<keyword evidence="2" id="KW-1185">Reference proteome</keyword>
<comment type="caution">
    <text evidence="1">The sequence shown here is derived from an EMBL/GenBank/DDBJ whole genome shotgun (WGS) entry which is preliminary data.</text>
</comment>
<dbReference type="Proteomes" id="UP001157502">
    <property type="component" value="Chromosome 4"/>
</dbReference>
<accession>A0ACC2HBN5</accession>
<evidence type="ECO:0000313" key="2">
    <source>
        <dbReference type="Proteomes" id="UP001157502"/>
    </source>
</evidence>
<organism evidence="1 2">
    <name type="scientific">Dallia pectoralis</name>
    <name type="common">Alaska blackfish</name>
    <dbReference type="NCBI Taxonomy" id="75939"/>
    <lineage>
        <taxon>Eukaryota</taxon>
        <taxon>Metazoa</taxon>
        <taxon>Chordata</taxon>
        <taxon>Craniata</taxon>
        <taxon>Vertebrata</taxon>
        <taxon>Euteleostomi</taxon>
        <taxon>Actinopterygii</taxon>
        <taxon>Neopterygii</taxon>
        <taxon>Teleostei</taxon>
        <taxon>Protacanthopterygii</taxon>
        <taxon>Esociformes</taxon>
        <taxon>Umbridae</taxon>
        <taxon>Dallia</taxon>
    </lineage>
</organism>
<sequence length="158" mass="16876">MIYKFTGKTMTQATGGSEDLGDNAVQNRPVVFFSNPLMSDVESDWSAIHDAAYNGNVRTLRTLIDQGMCVNLSTLDRVTPLHAACMQGHTACVRLLTENGANVDVTTLHWTTPLSEASARGHDACVNLLLQHGAAPQGSSLSVSCTHQAAPEGQELHS</sequence>
<reference evidence="1" key="1">
    <citation type="submission" date="2021-05" db="EMBL/GenBank/DDBJ databases">
        <authorList>
            <person name="Pan Q."/>
            <person name="Jouanno E."/>
            <person name="Zahm M."/>
            <person name="Klopp C."/>
            <person name="Cabau C."/>
            <person name="Louis A."/>
            <person name="Berthelot C."/>
            <person name="Parey E."/>
            <person name="Roest Crollius H."/>
            <person name="Montfort J."/>
            <person name="Robinson-Rechavi M."/>
            <person name="Bouchez O."/>
            <person name="Lampietro C."/>
            <person name="Lopez Roques C."/>
            <person name="Donnadieu C."/>
            <person name="Postlethwait J."/>
            <person name="Bobe J."/>
            <person name="Dillon D."/>
            <person name="Chandos A."/>
            <person name="von Hippel F."/>
            <person name="Guiguen Y."/>
        </authorList>
    </citation>
    <scope>NUCLEOTIDE SEQUENCE</scope>
    <source>
        <strain evidence="1">YG-Jan2019</strain>
    </source>
</reference>
<name>A0ACC2HBN5_DALPE</name>
<proteinExistence type="predicted"/>
<protein>
    <submittedName>
        <fullName evidence="1">Uncharacterized protein</fullName>
    </submittedName>
</protein>
<dbReference type="EMBL" id="CM055731">
    <property type="protein sequence ID" value="KAJ8013120.1"/>
    <property type="molecule type" value="Genomic_DNA"/>
</dbReference>
<evidence type="ECO:0000313" key="1">
    <source>
        <dbReference type="EMBL" id="KAJ8013120.1"/>
    </source>
</evidence>